<dbReference type="SUPFAM" id="SSF47413">
    <property type="entry name" value="lambda repressor-like DNA-binding domains"/>
    <property type="match status" value="1"/>
</dbReference>
<gene>
    <name evidence="2" type="ORF">PYH69_12150</name>
</gene>
<dbReference type="SMART" id="SM00530">
    <property type="entry name" value="HTH_XRE"/>
    <property type="match status" value="1"/>
</dbReference>
<dbReference type="AlphaFoldDB" id="A0AAX3W2Z3"/>
<dbReference type="EMBL" id="CP118848">
    <property type="protein sequence ID" value="WHI59461.1"/>
    <property type="molecule type" value="Genomic_DNA"/>
</dbReference>
<dbReference type="Pfam" id="PF01381">
    <property type="entry name" value="HTH_3"/>
    <property type="match status" value="1"/>
</dbReference>
<accession>A0AAX3W2Z3</accession>
<dbReference type="SUPFAM" id="SSF48452">
    <property type="entry name" value="TPR-like"/>
    <property type="match status" value="1"/>
</dbReference>
<proteinExistence type="predicted"/>
<sequence>MKLGERVKQRRRDLKLSQQSLAKGIATQSQISKIEKNELQPGSQLLFNISRKLNCSMDYLYVGEELDTQLEQKLKVIERLLEDRDYDALTPIIDGNYLSNSSTDEIAASKWVRSIIAFYKYEDINQAILLIEEAYKLIDSNMFTKLQVSICNTRAIFYYRESNNQLAKSSLEEGLQIAKRFNVEDNYKIKLYYTLSNIYFSEALYDRCLAYAQSALDITINSNRYMLFSELVYNIVQSKKEMKIIDDTDIKQLEVALYISNLSKKHSVTILIRDLMKSLKNTHDE</sequence>
<protein>
    <submittedName>
        <fullName evidence="2">Helix-turn-helix domain-containing protein</fullName>
    </submittedName>
</protein>
<reference evidence="2" key="1">
    <citation type="journal article" date="2023" name="Antibiotics">
        <title>Prevalence and Molecular Characterization of Methicillin-Resistant Staphylococci (MRS) and Mammaliicocci (MRM) in Dromedary Camels from Algeria: First Detection of SCCmec-mecC Hybrid in Methicillin-Resistant Mammaliicoccus lentus.</title>
        <authorList>
            <person name="Belhout C."/>
            <person name="Boyen F."/>
            <person name="Vereecke N."/>
            <person name="Theuns S."/>
            <person name="Taibi N."/>
            <person name="Stegger M."/>
            <person name="de la Fe-Rodriguez P.Y."/>
            <person name="Bouayad L."/>
            <person name="Elgroud R."/>
            <person name="Butaye P."/>
        </authorList>
    </citation>
    <scope>NUCLEOTIDE SEQUENCE</scope>
    <source>
        <strain evidence="2">7048</strain>
    </source>
</reference>
<dbReference type="CDD" id="cd00093">
    <property type="entry name" value="HTH_XRE"/>
    <property type="match status" value="1"/>
</dbReference>
<dbReference type="GeneID" id="99675811"/>
<dbReference type="InterPro" id="IPR053163">
    <property type="entry name" value="HTH-type_regulator_Rgg"/>
</dbReference>
<dbReference type="PANTHER" id="PTHR37038:SF14">
    <property type="entry name" value="TRANSCRIPTIONAL ACTIVATOR"/>
    <property type="match status" value="1"/>
</dbReference>
<evidence type="ECO:0000259" key="1">
    <source>
        <dbReference type="PROSITE" id="PS50943"/>
    </source>
</evidence>
<evidence type="ECO:0000313" key="2">
    <source>
        <dbReference type="EMBL" id="WHI59461.1"/>
    </source>
</evidence>
<dbReference type="PROSITE" id="PS50943">
    <property type="entry name" value="HTH_CROC1"/>
    <property type="match status" value="1"/>
</dbReference>
<dbReference type="Gene3D" id="1.25.40.10">
    <property type="entry name" value="Tetratricopeptide repeat domain"/>
    <property type="match status" value="1"/>
</dbReference>
<dbReference type="RefSeq" id="WP_016998759.1">
    <property type="nucleotide sequence ID" value="NZ_CP059679.1"/>
</dbReference>
<feature type="domain" description="HTH cro/C1-type" evidence="1">
    <location>
        <begin position="7"/>
        <end position="60"/>
    </location>
</feature>
<name>A0AAX3W2Z3_MAMLE</name>
<dbReference type="InterPro" id="IPR001387">
    <property type="entry name" value="Cro/C1-type_HTH"/>
</dbReference>
<dbReference type="InterPro" id="IPR010982">
    <property type="entry name" value="Lambda_DNA-bd_dom_sf"/>
</dbReference>
<dbReference type="InterPro" id="IPR011990">
    <property type="entry name" value="TPR-like_helical_dom_sf"/>
</dbReference>
<organism evidence="2 3">
    <name type="scientific">Mammaliicoccus lentus</name>
    <name type="common">Staphylococcus lentus</name>
    <dbReference type="NCBI Taxonomy" id="42858"/>
    <lineage>
        <taxon>Bacteria</taxon>
        <taxon>Bacillati</taxon>
        <taxon>Bacillota</taxon>
        <taxon>Bacilli</taxon>
        <taxon>Bacillales</taxon>
        <taxon>Staphylococcaceae</taxon>
        <taxon>Mammaliicoccus</taxon>
    </lineage>
</organism>
<dbReference type="Proteomes" id="UP001223261">
    <property type="component" value="Chromosome"/>
</dbReference>
<dbReference type="PANTHER" id="PTHR37038">
    <property type="entry name" value="TRANSCRIPTIONAL REGULATOR-RELATED"/>
    <property type="match status" value="1"/>
</dbReference>
<dbReference type="GO" id="GO:0003677">
    <property type="term" value="F:DNA binding"/>
    <property type="evidence" value="ECO:0007669"/>
    <property type="project" value="InterPro"/>
</dbReference>
<evidence type="ECO:0000313" key="3">
    <source>
        <dbReference type="Proteomes" id="UP001223261"/>
    </source>
</evidence>